<evidence type="ECO:0000313" key="8">
    <source>
        <dbReference type="EMBL" id="KAF0762353.1"/>
    </source>
</evidence>
<proteinExistence type="inferred from homology"/>
<keyword evidence="5" id="KW-0413">Isomerase</keyword>
<evidence type="ECO:0000256" key="2">
    <source>
        <dbReference type="ARBA" id="ARBA00022694"/>
    </source>
</evidence>
<feature type="domain" description="Tyrosine specific protein phosphatases" evidence="7">
    <location>
        <begin position="466"/>
        <end position="520"/>
    </location>
</feature>
<comment type="similarity">
    <text evidence="1">Belongs to the tRNA pseudouridine synthase TruA family.</text>
</comment>
<dbReference type="PROSITE" id="PS00383">
    <property type="entry name" value="TYR_PHOSPHATASE_1"/>
    <property type="match status" value="1"/>
</dbReference>
<evidence type="ECO:0000256" key="3">
    <source>
        <dbReference type="ARBA" id="ARBA00022801"/>
    </source>
</evidence>
<dbReference type="PANTHER" id="PTHR46377:SF1">
    <property type="entry name" value="DUAL SPECIFICITY PROTEIN PHOSPHATASE 19"/>
    <property type="match status" value="1"/>
</dbReference>
<dbReference type="InterPro" id="IPR000340">
    <property type="entry name" value="Dual-sp_phosphatase_cat-dom"/>
</dbReference>
<keyword evidence="4" id="KW-0904">Protein phosphatase</keyword>
<evidence type="ECO:0000256" key="1">
    <source>
        <dbReference type="ARBA" id="ARBA00009375"/>
    </source>
</evidence>
<dbReference type="Gene3D" id="3.90.190.10">
    <property type="entry name" value="Protein tyrosine phosphatase superfamily"/>
    <property type="match status" value="1"/>
</dbReference>
<dbReference type="GO" id="GO:0005737">
    <property type="term" value="C:cytoplasm"/>
    <property type="evidence" value="ECO:0007669"/>
    <property type="project" value="TreeGrafter"/>
</dbReference>
<dbReference type="InterPro" id="IPR000387">
    <property type="entry name" value="Tyr_Pase_dom"/>
</dbReference>
<dbReference type="GO" id="GO:0008033">
    <property type="term" value="P:tRNA processing"/>
    <property type="evidence" value="ECO:0007669"/>
    <property type="project" value="UniProtKB-KW"/>
</dbReference>
<evidence type="ECO:0000256" key="5">
    <source>
        <dbReference type="ARBA" id="ARBA00023235"/>
    </source>
</evidence>
<name>A0A6G0YWQ0_APHCR</name>
<dbReference type="HAMAP" id="MF_00171">
    <property type="entry name" value="TruA"/>
    <property type="match status" value="1"/>
</dbReference>
<dbReference type="OrthoDB" id="10252009at2759"/>
<evidence type="ECO:0000256" key="4">
    <source>
        <dbReference type="ARBA" id="ARBA00022912"/>
    </source>
</evidence>
<sequence length="569" mass="66041">MTINRYLIYFSYIGTRFRGVQRQLTYDMLHNDDPSSVQGLLEYALKQLQPLNTPKLHISSRTDQGVHSFKSSAHLDLELPYTCHPNKLVFQVNNFLSSCEVPIKLIGAQIVPNDFNARACAKWRKYLYRLAVLKSEFKDLYTERFVFPIPITEEKRCYFILTNTDFDVELVKNVLPLFIGTKDFKTFMGKSGTNTDISTIRTWNNIEIVPGRSFYPTEFDKYYNYWDIHVDAKSFLYKQIRRTVGILIKVAQKIITYDDVKYMFDNPSINSWNTKVSTAPSHGLYLYDIGYDEKDLTLPIEYNQLEQPVHEESPVELTLDLKKEIVKQRIENRRISLAARTAKSIEKIKNHELLRSVKNVETKVITESGLIFKEIKSADGFKKQCLLNEQTYGFIVDSNPDLNAGHVFEFLYFGSQDIACDLNILNALQITDILSIGVTVPKYNDFMYKFIEAYDLPSFNMNSIFDECFLYIENIRLRNRRIFIHCNAGISRSPTIVIAYAMRHLKIGFGQAFKLVKETRLTINPNAGFLSQLKDYDNYLKNNLYLVHLFTIPIIIATINIVKLSPELR</sequence>
<dbReference type="Pfam" id="PF00782">
    <property type="entry name" value="DSPc"/>
    <property type="match status" value="1"/>
</dbReference>
<dbReference type="GO" id="GO:0003723">
    <property type="term" value="F:RNA binding"/>
    <property type="evidence" value="ECO:0007669"/>
    <property type="project" value="InterPro"/>
</dbReference>
<dbReference type="PANTHER" id="PTHR46377">
    <property type="entry name" value="DUAL SPECIFICITY PROTEIN PHOSPHATASE 19"/>
    <property type="match status" value="1"/>
</dbReference>
<dbReference type="SUPFAM" id="SSF52799">
    <property type="entry name" value="(Phosphotyrosine protein) phosphatases II"/>
    <property type="match status" value="1"/>
</dbReference>
<keyword evidence="9" id="KW-1185">Reference proteome</keyword>
<dbReference type="InterPro" id="IPR016130">
    <property type="entry name" value="Tyr_Pase_AS"/>
</dbReference>
<accession>A0A6G0YWQ0</accession>
<dbReference type="InterPro" id="IPR020095">
    <property type="entry name" value="PsdUridine_synth_TruA_C"/>
</dbReference>
<dbReference type="InterPro" id="IPR029021">
    <property type="entry name" value="Prot-tyrosine_phosphatase-like"/>
</dbReference>
<dbReference type="InterPro" id="IPR020103">
    <property type="entry name" value="PsdUridine_synth_cat_dom_sf"/>
</dbReference>
<dbReference type="InterPro" id="IPR020097">
    <property type="entry name" value="PsdUridine_synth_TruA_a/b_dom"/>
</dbReference>
<dbReference type="Pfam" id="PF01416">
    <property type="entry name" value="PseudoU_synth_1"/>
    <property type="match status" value="1"/>
</dbReference>
<dbReference type="Gene3D" id="3.30.70.580">
    <property type="entry name" value="Pseudouridine synthase I, catalytic domain, N-terminal subdomain"/>
    <property type="match status" value="1"/>
</dbReference>
<dbReference type="Gene3D" id="3.30.70.660">
    <property type="entry name" value="Pseudouridine synthase I, catalytic domain, C-terminal subdomain"/>
    <property type="match status" value="1"/>
</dbReference>
<reference evidence="8 9" key="1">
    <citation type="submission" date="2019-08" db="EMBL/GenBank/DDBJ databases">
        <title>Whole genome of Aphis craccivora.</title>
        <authorList>
            <person name="Voronova N.V."/>
            <person name="Shulinski R.S."/>
            <person name="Bandarenka Y.V."/>
            <person name="Zhorov D.G."/>
            <person name="Warner D."/>
        </authorList>
    </citation>
    <scope>NUCLEOTIDE SEQUENCE [LARGE SCALE GENOMIC DNA]</scope>
    <source>
        <strain evidence="8">180601</strain>
        <tissue evidence="8">Whole Body</tissue>
    </source>
</reference>
<evidence type="ECO:0000259" key="6">
    <source>
        <dbReference type="PROSITE" id="PS50054"/>
    </source>
</evidence>
<dbReference type="GO" id="GO:0009982">
    <property type="term" value="F:pseudouridine synthase activity"/>
    <property type="evidence" value="ECO:0007669"/>
    <property type="project" value="InterPro"/>
</dbReference>
<dbReference type="PROSITE" id="PS50054">
    <property type="entry name" value="TYR_PHOSPHATASE_DUAL"/>
    <property type="match status" value="1"/>
</dbReference>
<dbReference type="EMBL" id="VUJU01002166">
    <property type="protein sequence ID" value="KAF0762353.1"/>
    <property type="molecule type" value="Genomic_DNA"/>
</dbReference>
<comment type="caution">
    <text evidence="8">The sequence shown here is derived from an EMBL/GenBank/DDBJ whole genome shotgun (WGS) entry which is preliminary data.</text>
</comment>
<dbReference type="InterPro" id="IPR020094">
    <property type="entry name" value="TruA/RsuA/RluB/E/F_N"/>
</dbReference>
<protein>
    <submittedName>
        <fullName evidence="8">tRNA pseudouridine synthase-like 1 isoform X1</fullName>
    </submittedName>
</protein>
<dbReference type="SMART" id="SM00195">
    <property type="entry name" value="DSPc"/>
    <property type="match status" value="1"/>
</dbReference>
<dbReference type="PROSITE" id="PS50056">
    <property type="entry name" value="TYR_PHOSPHATASE_2"/>
    <property type="match status" value="1"/>
</dbReference>
<dbReference type="SUPFAM" id="SSF55120">
    <property type="entry name" value="Pseudouridine synthase"/>
    <property type="match status" value="1"/>
</dbReference>
<dbReference type="Proteomes" id="UP000478052">
    <property type="component" value="Unassembled WGS sequence"/>
</dbReference>
<dbReference type="GO" id="GO:0001522">
    <property type="term" value="P:pseudouridine synthesis"/>
    <property type="evidence" value="ECO:0007669"/>
    <property type="project" value="InterPro"/>
</dbReference>
<dbReference type="CDD" id="cd14498">
    <property type="entry name" value="DSP"/>
    <property type="match status" value="1"/>
</dbReference>
<evidence type="ECO:0000313" key="9">
    <source>
        <dbReference type="Proteomes" id="UP000478052"/>
    </source>
</evidence>
<keyword evidence="3" id="KW-0378">Hydrolase</keyword>
<evidence type="ECO:0000259" key="7">
    <source>
        <dbReference type="PROSITE" id="PS50056"/>
    </source>
</evidence>
<feature type="domain" description="Tyrosine-protein phosphatase" evidence="6">
    <location>
        <begin position="403"/>
        <end position="542"/>
    </location>
</feature>
<dbReference type="InterPro" id="IPR020422">
    <property type="entry name" value="TYR_PHOSPHATASE_DUAL_dom"/>
</dbReference>
<dbReference type="InterPro" id="IPR001406">
    <property type="entry name" value="PsdUridine_synth_TruA"/>
</dbReference>
<dbReference type="AlphaFoldDB" id="A0A6G0YWQ0"/>
<dbReference type="GO" id="GO:0008579">
    <property type="term" value="F:JUN kinase phosphatase activity"/>
    <property type="evidence" value="ECO:0007669"/>
    <property type="project" value="TreeGrafter"/>
</dbReference>
<keyword evidence="2" id="KW-0819">tRNA processing</keyword>
<organism evidence="8 9">
    <name type="scientific">Aphis craccivora</name>
    <name type="common">Cowpea aphid</name>
    <dbReference type="NCBI Taxonomy" id="307492"/>
    <lineage>
        <taxon>Eukaryota</taxon>
        <taxon>Metazoa</taxon>
        <taxon>Ecdysozoa</taxon>
        <taxon>Arthropoda</taxon>
        <taxon>Hexapoda</taxon>
        <taxon>Insecta</taxon>
        <taxon>Pterygota</taxon>
        <taxon>Neoptera</taxon>
        <taxon>Paraneoptera</taxon>
        <taxon>Hemiptera</taxon>
        <taxon>Sternorrhyncha</taxon>
        <taxon>Aphidomorpha</taxon>
        <taxon>Aphidoidea</taxon>
        <taxon>Aphididae</taxon>
        <taxon>Aphidini</taxon>
        <taxon>Aphis</taxon>
        <taxon>Aphis</taxon>
    </lineage>
</organism>
<gene>
    <name evidence="8" type="ORF">FWK35_00006523</name>
</gene>